<evidence type="ECO:0000313" key="6">
    <source>
        <dbReference type="EMBL" id="KAF9597946.1"/>
    </source>
</evidence>
<dbReference type="OrthoDB" id="512667at2759"/>
<accession>A0A835HDN9</accession>
<reference evidence="6 7" key="1">
    <citation type="submission" date="2020-10" db="EMBL/GenBank/DDBJ databases">
        <title>The Coptis chinensis genome and diversification of protoberbering-type alkaloids.</title>
        <authorList>
            <person name="Wang B."/>
            <person name="Shu S."/>
            <person name="Song C."/>
            <person name="Liu Y."/>
        </authorList>
    </citation>
    <scope>NUCLEOTIDE SEQUENCE [LARGE SCALE GENOMIC DNA]</scope>
    <source>
        <strain evidence="6">HL-2020</strain>
        <tissue evidence="6">Leaf</tissue>
    </source>
</reference>
<dbReference type="GO" id="GO:0006457">
    <property type="term" value="P:protein folding"/>
    <property type="evidence" value="ECO:0007669"/>
    <property type="project" value="TreeGrafter"/>
</dbReference>
<evidence type="ECO:0000259" key="5">
    <source>
        <dbReference type="PROSITE" id="PS51501"/>
    </source>
</evidence>
<dbReference type="PANTHER" id="PTHR20922">
    <property type="entry name" value="DNL-TYPE ZINC FINGER PROTEIN"/>
    <property type="match status" value="1"/>
</dbReference>
<dbReference type="GO" id="GO:0050821">
    <property type="term" value="P:protein stabilization"/>
    <property type="evidence" value="ECO:0007669"/>
    <property type="project" value="TreeGrafter"/>
</dbReference>
<sequence>MAARLLQRRISSALFGHQSPASLLFKDNASSFGKNAVTQSSLLSTHNYFSTIQTQVEPSNKNEAENDDKKCLKTSPRHDLAMMFTCKVCETRSVKTMSRDSYENGVVVVTCGGCNNKHLIADRLGMFGEPGSVEDFLAARGEEFIKGDPDTLNLTLEDLAGKKNISDV</sequence>
<dbReference type="Proteomes" id="UP000631114">
    <property type="component" value="Unassembled WGS sequence"/>
</dbReference>
<evidence type="ECO:0000256" key="3">
    <source>
        <dbReference type="ARBA" id="ARBA00022833"/>
    </source>
</evidence>
<dbReference type="GO" id="GO:0051087">
    <property type="term" value="F:protein-folding chaperone binding"/>
    <property type="evidence" value="ECO:0007669"/>
    <property type="project" value="TreeGrafter"/>
</dbReference>
<gene>
    <name evidence="6" type="ORF">IFM89_023317</name>
</gene>
<protein>
    <recommendedName>
        <fullName evidence="5">DNL-type domain-containing protein</fullName>
    </recommendedName>
</protein>
<dbReference type="PANTHER" id="PTHR20922:SF13">
    <property type="entry name" value="DNL-TYPE ZINC FINGER PROTEIN"/>
    <property type="match status" value="1"/>
</dbReference>
<evidence type="ECO:0000256" key="4">
    <source>
        <dbReference type="PROSITE-ProRule" id="PRU00834"/>
    </source>
</evidence>
<evidence type="ECO:0000256" key="2">
    <source>
        <dbReference type="ARBA" id="ARBA00022771"/>
    </source>
</evidence>
<keyword evidence="7" id="KW-1185">Reference proteome</keyword>
<dbReference type="AlphaFoldDB" id="A0A835HDN9"/>
<dbReference type="GO" id="GO:0005739">
    <property type="term" value="C:mitochondrion"/>
    <property type="evidence" value="ECO:0007669"/>
    <property type="project" value="TreeGrafter"/>
</dbReference>
<keyword evidence="1" id="KW-0479">Metal-binding</keyword>
<keyword evidence="2 4" id="KW-0863">Zinc-finger</keyword>
<dbReference type="GO" id="GO:0030150">
    <property type="term" value="P:protein import into mitochondrial matrix"/>
    <property type="evidence" value="ECO:0007669"/>
    <property type="project" value="TreeGrafter"/>
</dbReference>
<dbReference type="Pfam" id="PF05180">
    <property type="entry name" value="zf-DNL"/>
    <property type="match status" value="1"/>
</dbReference>
<dbReference type="GO" id="GO:0008270">
    <property type="term" value="F:zinc ion binding"/>
    <property type="evidence" value="ECO:0007669"/>
    <property type="project" value="UniProtKB-KW"/>
</dbReference>
<organism evidence="6 7">
    <name type="scientific">Coptis chinensis</name>
    <dbReference type="NCBI Taxonomy" id="261450"/>
    <lineage>
        <taxon>Eukaryota</taxon>
        <taxon>Viridiplantae</taxon>
        <taxon>Streptophyta</taxon>
        <taxon>Embryophyta</taxon>
        <taxon>Tracheophyta</taxon>
        <taxon>Spermatophyta</taxon>
        <taxon>Magnoliopsida</taxon>
        <taxon>Ranunculales</taxon>
        <taxon>Ranunculaceae</taxon>
        <taxon>Coptidoideae</taxon>
        <taxon>Coptis</taxon>
    </lineage>
</organism>
<keyword evidence="3" id="KW-0862">Zinc</keyword>
<dbReference type="InterPro" id="IPR024158">
    <property type="entry name" value="Mt_import_TIM15"/>
</dbReference>
<dbReference type="PROSITE" id="PS51501">
    <property type="entry name" value="ZF_DNL"/>
    <property type="match status" value="1"/>
</dbReference>
<name>A0A835HDN9_9MAGN</name>
<comment type="caution">
    <text evidence="6">The sequence shown here is derived from an EMBL/GenBank/DDBJ whole genome shotgun (WGS) entry which is preliminary data.</text>
</comment>
<proteinExistence type="predicted"/>
<feature type="domain" description="DNL-type" evidence="5">
    <location>
        <begin position="75"/>
        <end position="168"/>
    </location>
</feature>
<evidence type="ECO:0000256" key="1">
    <source>
        <dbReference type="ARBA" id="ARBA00022723"/>
    </source>
</evidence>
<dbReference type="InterPro" id="IPR007853">
    <property type="entry name" value="Znf_DNL-typ"/>
</dbReference>
<dbReference type="EMBL" id="JADFTS010000007">
    <property type="protein sequence ID" value="KAF9597946.1"/>
    <property type="molecule type" value="Genomic_DNA"/>
</dbReference>
<evidence type="ECO:0000313" key="7">
    <source>
        <dbReference type="Proteomes" id="UP000631114"/>
    </source>
</evidence>